<proteinExistence type="predicted"/>
<dbReference type="EMBL" id="AP013548">
    <property type="protein sequence ID" value="BAQ94443.1"/>
    <property type="molecule type" value="Genomic_DNA"/>
</dbReference>
<dbReference type="RefSeq" id="YP_009777940.1">
    <property type="nucleotide sequence ID" value="NC_047707.1"/>
</dbReference>
<evidence type="ECO:0000313" key="3">
    <source>
        <dbReference type="EMBL" id="BAQ94443.1"/>
    </source>
</evidence>
<dbReference type="Pfam" id="PF21703">
    <property type="entry name" value="Gp10A-like"/>
    <property type="match status" value="1"/>
</dbReference>
<feature type="domain" description="Capsid Gp10A/Gp10B-like" evidence="2">
    <location>
        <begin position="68"/>
        <end position="349"/>
    </location>
</feature>
<accession>A0A6S4PGV3</accession>
<dbReference type="GeneID" id="55412221"/>
<dbReference type="Proteomes" id="UP000504725">
    <property type="component" value="Segment"/>
</dbReference>
<keyword evidence="4" id="KW-1185">Reference proteome</keyword>
<dbReference type="KEGG" id="vg:55412221"/>
<evidence type="ECO:0000313" key="4">
    <source>
        <dbReference type="Proteomes" id="UP000504725"/>
    </source>
</evidence>
<feature type="region of interest" description="Disordered" evidence="1">
    <location>
        <begin position="158"/>
        <end position="188"/>
    </location>
</feature>
<protein>
    <submittedName>
        <fullName evidence="3">Minor capsid protein 10</fullName>
    </submittedName>
</protein>
<evidence type="ECO:0000259" key="2">
    <source>
        <dbReference type="Pfam" id="PF21703"/>
    </source>
</evidence>
<evidence type="ECO:0000256" key="1">
    <source>
        <dbReference type="SAM" id="MobiDB-lite"/>
    </source>
</evidence>
<sequence>MADAKLSRLGAIKGDAGSFSATISNMEKARALFLKLGSAEVLDAFERFCVFKGKTRERNIRGGKSVAFPITGKMAAAYHQPGKEITGDGNDPSDLNERVITVDSLMVADVAIAEVDELMNYWDARAVYTTELGRALAYEWDKRVARLIFNGADSSKYAEPLKKDGSDDNGGPPDNRGRTGFSKTVSLSGTNQEKGDALVEAIFDCKVAMEKKDVPTDDLYGVFSPENYYLITQSSRAINTDFNGYSAPNGTIAEGRTAYVAGIPIYSSNHVVQSAYTNVAGDMNSNYAANLSKCDGLIFHRDAVGVVSLLSPALQMTSGDWNISHQSTLLLARQAIGMEVLRAECCARIIHS</sequence>
<name>A0A6S4PGV3_9CAUD</name>
<reference evidence="3 4" key="1">
    <citation type="journal article" date="2013" name="PLoS Genet.">
        <title>Expanding the Marine Virosphere Using Metagenomics.</title>
        <authorList>
            <person name="Mizuno C.M."/>
            <person name="Rodriguez-Valera F."/>
            <person name="Kimes N.E."/>
            <person name="Ghai R."/>
        </authorList>
    </citation>
    <scope>NUCLEOTIDE SEQUENCE [LARGE SCALE GENOMIC DNA]</scope>
    <source>
        <strain evidence="3">UvMED-CGR-U-MedDCM-OCT-S38-C3</strain>
    </source>
</reference>
<organism evidence="3 4">
    <name type="scientific">uncultured phage_MedDCM-OCT-S38-C3</name>
    <dbReference type="NCBI Taxonomy" id="2740803"/>
    <lineage>
        <taxon>Viruses</taxon>
        <taxon>Duplodnaviria</taxon>
        <taxon>Heunggongvirae</taxon>
        <taxon>Uroviricota</taxon>
        <taxon>Caudoviricetes</taxon>
        <taxon>Autographivirales</taxon>
        <taxon>Stopalavirus</taxon>
        <taxon>Stopalavirus S38C3</taxon>
    </lineage>
</organism>
<dbReference type="InterPro" id="IPR049301">
    <property type="entry name" value="Capsid_Gp10A/Gp10B-like_dom"/>
</dbReference>